<dbReference type="RefSeq" id="WP_124988629.1">
    <property type="nucleotide sequence ID" value="NZ_PYYA01000025.1"/>
</dbReference>
<dbReference type="Proteomes" id="UP000270216">
    <property type="component" value="Unassembled WGS sequence"/>
</dbReference>
<keyword evidence="1" id="KW-0472">Membrane</keyword>
<evidence type="ECO:0000313" key="2">
    <source>
        <dbReference type="EMBL" id="RSK80290.1"/>
    </source>
</evidence>
<sequence length="566" mass="61613">MPNFNDLAISGTRCRARLPGHSNKSTSMRRNQSGIFLISAAMAIALVGMLITFWGVNQIRQIQVERAERVGHGLKIIGNAADTFVAKYYKEIAATLSAPQGSFIVKGYKFTHVPPSSSFDYSYIGNLDALSLVKVLDLSGAGTKPPHGLGDYEIRVYRKCDGEKPPNCQINSLTYLTEPAKRAYSSSPDYAFAAIVAKTVGVFGGTSTIDRPQEFRFVDENMQPIPDAVPNPSGKPGLVAMRGGFLTHSLDVNVRRDGSRNITGDLDFQSGSTNQSIKGIKDIVGVGKLDMTELEIRGKATIKGPLHLSDEKGQNRQNIIGARNIEGDGTLKMSGLDVSDAKVTGDATIVGQLTANSGATVGGALKMQRNDIEGAGQVKADRFHSDSGIIRLDKSHSENNACQEGAIGRDHNGKMLSCQRSGGKWTWQLARTTEYIEKVVVTEVERVVEKEKPVVMAKWTQTYKGCNGYRRPVGSSWRWSGYFGKIDNAQFCIIVAKGWCDASAFGYWDNAGVYNVDERGYPDSSGTPYVFFGNTYGELMCGFRSREEALAGGFTICKANNCESQY</sequence>
<reference evidence="2 3" key="1">
    <citation type="submission" date="2018-12" db="EMBL/GenBank/DDBJ databases">
        <title>Whole genome sequence of a Pandoraea apista isolate from a patient with cystic fibrosis.</title>
        <authorList>
            <person name="Kenna D.T."/>
            <person name="Turton J.F."/>
        </authorList>
    </citation>
    <scope>NUCLEOTIDE SEQUENCE [LARGE SCALE GENOMIC DNA]</scope>
    <source>
        <strain evidence="2 3">Pa13324</strain>
    </source>
</reference>
<accession>A0ABX9ZNT9</accession>
<name>A0ABX9ZNT9_9BURK</name>
<evidence type="ECO:0000313" key="3">
    <source>
        <dbReference type="Proteomes" id="UP000270216"/>
    </source>
</evidence>
<keyword evidence="1" id="KW-1133">Transmembrane helix</keyword>
<keyword evidence="1" id="KW-0812">Transmembrane</keyword>
<gene>
    <name evidence="2" type="ORF">EJE83_13535</name>
</gene>
<organism evidence="2 3">
    <name type="scientific">Pandoraea apista</name>
    <dbReference type="NCBI Taxonomy" id="93218"/>
    <lineage>
        <taxon>Bacteria</taxon>
        <taxon>Pseudomonadati</taxon>
        <taxon>Pseudomonadota</taxon>
        <taxon>Betaproteobacteria</taxon>
        <taxon>Burkholderiales</taxon>
        <taxon>Burkholderiaceae</taxon>
        <taxon>Pandoraea</taxon>
    </lineage>
</organism>
<keyword evidence="3" id="KW-1185">Reference proteome</keyword>
<dbReference type="EMBL" id="RWHX01000022">
    <property type="protein sequence ID" value="RSK80290.1"/>
    <property type="molecule type" value="Genomic_DNA"/>
</dbReference>
<proteinExistence type="predicted"/>
<evidence type="ECO:0008006" key="4">
    <source>
        <dbReference type="Google" id="ProtNLM"/>
    </source>
</evidence>
<comment type="caution">
    <text evidence="2">The sequence shown here is derived from an EMBL/GenBank/DDBJ whole genome shotgun (WGS) entry which is preliminary data.</text>
</comment>
<feature type="transmembrane region" description="Helical" evidence="1">
    <location>
        <begin position="34"/>
        <end position="56"/>
    </location>
</feature>
<protein>
    <recommendedName>
        <fullName evidence="4">Shufflon system plasmid conjugative transfer pilus tip adhesin PilV</fullName>
    </recommendedName>
</protein>
<evidence type="ECO:0000256" key="1">
    <source>
        <dbReference type="SAM" id="Phobius"/>
    </source>
</evidence>